<evidence type="ECO:0000256" key="1">
    <source>
        <dbReference type="SAM" id="SignalP"/>
    </source>
</evidence>
<dbReference type="AlphaFoldDB" id="A0A512C3Z1"/>
<sequence>MRPFLIGHRIIGLAAVCLVGMVPAAMAAEPDRSILAERVTKLSRGTQWKPVEAVPINFLTHHPQGMVKIGDALFVSSVEIKVPTKRFPQLVDGYDRDTGEGVGHLFKIDLKGNLIAGITLGEGAIYHPGGIEYDGRYLWVPVAEYRPNSQSIIYRVDPETMKAEEVFRFKDHIGGLVRDTDDNSLHGVSWGSRRFYHWPLDANGKPTNADETPEQLRRLNTSHYLDYQDCKYVGGHRMLCSGVTEMRVSSDTPLFRLGGLDLVSLTDGRPLFQTPVLLWTASGFDMTHNPVWMEASDAGIRGYFMPEDDKSVLYVYEAELK</sequence>
<keyword evidence="1" id="KW-0732">Signal</keyword>
<feature type="chain" id="PRO_5022101061" evidence="1">
    <location>
        <begin position="28"/>
        <end position="321"/>
    </location>
</feature>
<feature type="signal peptide" evidence="1">
    <location>
        <begin position="1"/>
        <end position="27"/>
    </location>
</feature>
<accession>A0A512C3Z1</accession>
<keyword evidence="3" id="KW-1185">Reference proteome</keyword>
<organism evidence="2 3">
    <name type="scientific">Microvirga aerophila</name>
    <dbReference type="NCBI Taxonomy" id="670291"/>
    <lineage>
        <taxon>Bacteria</taxon>
        <taxon>Pseudomonadati</taxon>
        <taxon>Pseudomonadota</taxon>
        <taxon>Alphaproteobacteria</taxon>
        <taxon>Hyphomicrobiales</taxon>
        <taxon>Methylobacteriaceae</taxon>
        <taxon>Microvirga</taxon>
    </lineage>
</organism>
<evidence type="ECO:0000313" key="2">
    <source>
        <dbReference type="EMBL" id="GEO18767.1"/>
    </source>
</evidence>
<comment type="caution">
    <text evidence="2">The sequence shown here is derived from an EMBL/GenBank/DDBJ whole genome shotgun (WGS) entry which is preliminary data.</text>
</comment>
<gene>
    <name evidence="2" type="ORF">MAE02_64630</name>
</gene>
<dbReference type="InterPro" id="IPR046312">
    <property type="entry name" value="DUF6454"/>
</dbReference>
<name>A0A512C3Z1_9HYPH</name>
<dbReference type="Proteomes" id="UP000321085">
    <property type="component" value="Unassembled WGS sequence"/>
</dbReference>
<dbReference type="EMBL" id="BJYU01000240">
    <property type="protein sequence ID" value="GEO18767.1"/>
    <property type="molecule type" value="Genomic_DNA"/>
</dbReference>
<proteinExistence type="predicted"/>
<evidence type="ECO:0000313" key="3">
    <source>
        <dbReference type="Proteomes" id="UP000321085"/>
    </source>
</evidence>
<protein>
    <submittedName>
        <fullName evidence="2">Uncharacterized protein</fullName>
    </submittedName>
</protein>
<dbReference type="RefSeq" id="WP_210250170.1">
    <property type="nucleotide sequence ID" value="NZ_BJYU01000240.1"/>
</dbReference>
<dbReference type="SUPFAM" id="SSF63825">
    <property type="entry name" value="YWTD domain"/>
    <property type="match status" value="1"/>
</dbReference>
<dbReference type="Pfam" id="PF20055">
    <property type="entry name" value="DUF6454"/>
    <property type="match status" value="1"/>
</dbReference>
<reference evidence="2 3" key="1">
    <citation type="submission" date="2019-07" db="EMBL/GenBank/DDBJ databases">
        <title>Whole genome shotgun sequence of Microvirga aerophila NBRC 106136.</title>
        <authorList>
            <person name="Hosoyama A."/>
            <person name="Uohara A."/>
            <person name="Ohji S."/>
            <person name="Ichikawa N."/>
        </authorList>
    </citation>
    <scope>NUCLEOTIDE SEQUENCE [LARGE SCALE GENOMIC DNA]</scope>
    <source>
        <strain evidence="2 3">NBRC 106136</strain>
    </source>
</reference>